<name>A0A1F5FFD4_9BACT</name>
<dbReference type="STRING" id="1817816.A2Y64_05950"/>
<protein>
    <recommendedName>
        <fullName evidence="4">TonB-dependent receptor-like beta-barrel domain-containing protein</fullName>
    </recommendedName>
</protein>
<feature type="chain" id="PRO_5009518554" description="TonB-dependent receptor-like beta-barrel domain-containing protein" evidence="1">
    <location>
        <begin position="20"/>
        <end position="505"/>
    </location>
</feature>
<dbReference type="AlphaFoldDB" id="A0A1F5FFD4"/>
<sequence length="505" mass="55052">MIRSLIAFLPLLLTLPAVTLTRSEEAALAETEALLGEHGSPDPRAEALARRVLVAGERFTDSPGALEADPVGEALHPEPRTQFFRFDGSLDSNVNGRAGVLHALELGHFAYSLAGSYDVRDRLSGMREAIEGRLSAGWLDPRGHRLILRSDYDRWGYDLGEGYQEQNAWTTSLLGVWRPEDEVTTFADAGVGSLEQRGPEWFGVLDAHAALGARLFIGSSDFLAADLAYRYSDAAVSRQGASLYVSNTFTSDRVLFVSTGVGMTFVGEPILEYGGAVRLLFGPLSLVSLVGRRRAETPEPDREWLRVEGLNRPGPMETRVTEDYYLEYSLHLSESSAAGVRGGYRRVIAPPEYALDPEGGIAFANGPERELFVFDAYCDYRLPADFCRGRLRVNYELADATPPWGPSDAVPPPHFALHSLDLGLELVPLDWLTGAILLGYTSRRRDGLGGELPGAVDLGLEVVFSVSDVARLTLFGTNLLDQPLFIYAGAPRDPPALGLGLTLAW</sequence>
<dbReference type="EMBL" id="MFAF01000043">
    <property type="protein sequence ID" value="OGD78242.1"/>
    <property type="molecule type" value="Genomic_DNA"/>
</dbReference>
<evidence type="ECO:0000313" key="2">
    <source>
        <dbReference type="EMBL" id="OGD78242.1"/>
    </source>
</evidence>
<evidence type="ECO:0000256" key="1">
    <source>
        <dbReference type="SAM" id="SignalP"/>
    </source>
</evidence>
<evidence type="ECO:0008006" key="4">
    <source>
        <dbReference type="Google" id="ProtNLM"/>
    </source>
</evidence>
<organism evidence="2 3">
    <name type="scientific">Candidatus Coatesbacteria bacterium RBG_13_66_14</name>
    <dbReference type="NCBI Taxonomy" id="1817816"/>
    <lineage>
        <taxon>Bacteria</taxon>
        <taxon>Candidatus Coatesiibacteriota</taxon>
    </lineage>
</organism>
<proteinExistence type="predicted"/>
<dbReference type="Proteomes" id="UP000177187">
    <property type="component" value="Unassembled WGS sequence"/>
</dbReference>
<evidence type="ECO:0000313" key="3">
    <source>
        <dbReference type="Proteomes" id="UP000177187"/>
    </source>
</evidence>
<accession>A0A1F5FFD4</accession>
<feature type="signal peptide" evidence="1">
    <location>
        <begin position="1"/>
        <end position="19"/>
    </location>
</feature>
<dbReference type="SUPFAM" id="SSF56935">
    <property type="entry name" value="Porins"/>
    <property type="match status" value="1"/>
</dbReference>
<comment type="caution">
    <text evidence="2">The sequence shown here is derived from an EMBL/GenBank/DDBJ whole genome shotgun (WGS) entry which is preliminary data.</text>
</comment>
<gene>
    <name evidence="2" type="ORF">A2Y64_05950</name>
</gene>
<reference evidence="2 3" key="1">
    <citation type="journal article" date="2016" name="Nat. Commun.">
        <title>Thousands of microbial genomes shed light on interconnected biogeochemical processes in an aquifer system.</title>
        <authorList>
            <person name="Anantharaman K."/>
            <person name="Brown C.T."/>
            <person name="Hug L.A."/>
            <person name="Sharon I."/>
            <person name="Castelle C.J."/>
            <person name="Probst A.J."/>
            <person name="Thomas B.C."/>
            <person name="Singh A."/>
            <person name="Wilkins M.J."/>
            <person name="Karaoz U."/>
            <person name="Brodie E.L."/>
            <person name="Williams K.H."/>
            <person name="Hubbard S.S."/>
            <person name="Banfield J.F."/>
        </authorList>
    </citation>
    <scope>NUCLEOTIDE SEQUENCE [LARGE SCALE GENOMIC DNA]</scope>
</reference>
<keyword evidence="1" id="KW-0732">Signal</keyword>